<evidence type="ECO:0000313" key="2">
    <source>
        <dbReference type="Proteomes" id="UP000765509"/>
    </source>
</evidence>
<gene>
    <name evidence="1" type="ORF">O181_075540</name>
</gene>
<dbReference type="Gene3D" id="3.30.70.270">
    <property type="match status" value="1"/>
</dbReference>
<dbReference type="InterPro" id="IPR043128">
    <property type="entry name" value="Rev_trsase/Diguanyl_cyclase"/>
</dbReference>
<dbReference type="PANTHER" id="PTHR37984:SF5">
    <property type="entry name" value="PROTEIN NYNRIN-LIKE"/>
    <property type="match status" value="1"/>
</dbReference>
<proteinExistence type="predicted"/>
<keyword evidence="2" id="KW-1185">Reference proteome</keyword>
<dbReference type="Proteomes" id="UP000765509">
    <property type="component" value="Unassembled WGS sequence"/>
</dbReference>
<dbReference type="PANTHER" id="PTHR37984">
    <property type="entry name" value="PROTEIN CBG26694"/>
    <property type="match status" value="1"/>
</dbReference>
<dbReference type="InterPro" id="IPR050951">
    <property type="entry name" value="Retrovirus_Pol_polyprotein"/>
</dbReference>
<evidence type="ECO:0008006" key="3">
    <source>
        <dbReference type="Google" id="ProtNLM"/>
    </source>
</evidence>
<name>A0A9Q3IE48_9BASI</name>
<dbReference type="InterPro" id="IPR043502">
    <property type="entry name" value="DNA/RNA_pol_sf"/>
</dbReference>
<reference evidence="1" key="1">
    <citation type="submission" date="2021-03" db="EMBL/GenBank/DDBJ databases">
        <title>Draft genome sequence of rust myrtle Austropuccinia psidii MF-1, a brazilian biotype.</title>
        <authorList>
            <person name="Quecine M.C."/>
            <person name="Pachon D.M.R."/>
            <person name="Bonatelli M.L."/>
            <person name="Correr F.H."/>
            <person name="Franceschini L.M."/>
            <person name="Leite T.F."/>
            <person name="Margarido G.R.A."/>
            <person name="Almeida C.A."/>
            <person name="Ferrarezi J.A."/>
            <person name="Labate C.A."/>
        </authorList>
    </citation>
    <scope>NUCLEOTIDE SEQUENCE</scope>
    <source>
        <strain evidence="1">MF-1</strain>
    </source>
</reference>
<sequence length="184" mass="21522">MNSGREISSSILTSKKKLSLLKILRKNRPAFSIGEEHLCSISGHDIELYLDVETPYPPILRRPPYLESLKTGNEIEKHVNDLPDMNFIRKIGHNVILKVTTLVLITWNDGKSRLCGDIREMNNYIKAKYYPMPSIPLALEKFEKAKYITQIDWMRGYHQNEVKPNSMKLLRIIFHMSIYEYTRI</sequence>
<dbReference type="SUPFAM" id="SSF56672">
    <property type="entry name" value="DNA/RNA polymerases"/>
    <property type="match status" value="1"/>
</dbReference>
<dbReference type="Gene3D" id="3.10.10.10">
    <property type="entry name" value="HIV Type 1 Reverse Transcriptase, subunit A, domain 1"/>
    <property type="match status" value="1"/>
</dbReference>
<dbReference type="AlphaFoldDB" id="A0A9Q3IE48"/>
<protein>
    <recommendedName>
        <fullName evidence="3">Reverse transcriptase domain-containing protein</fullName>
    </recommendedName>
</protein>
<dbReference type="EMBL" id="AVOT02040583">
    <property type="protein sequence ID" value="MBW0535825.1"/>
    <property type="molecule type" value="Genomic_DNA"/>
</dbReference>
<accession>A0A9Q3IE48</accession>
<comment type="caution">
    <text evidence="1">The sequence shown here is derived from an EMBL/GenBank/DDBJ whole genome shotgun (WGS) entry which is preliminary data.</text>
</comment>
<organism evidence="1 2">
    <name type="scientific">Austropuccinia psidii MF-1</name>
    <dbReference type="NCBI Taxonomy" id="1389203"/>
    <lineage>
        <taxon>Eukaryota</taxon>
        <taxon>Fungi</taxon>
        <taxon>Dikarya</taxon>
        <taxon>Basidiomycota</taxon>
        <taxon>Pucciniomycotina</taxon>
        <taxon>Pucciniomycetes</taxon>
        <taxon>Pucciniales</taxon>
        <taxon>Sphaerophragmiaceae</taxon>
        <taxon>Austropuccinia</taxon>
    </lineage>
</organism>
<evidence type="ECO:0000313" key="1">
    <source>
        <dbReference type="EMBL" id="MBW0535825.1"/>
    </source>
</evidence>